<organism evidence="4 5">
    <name type="scientific">Giesbergeria anulus</name>
    <dbReference type="NCBI Taxonomy" id="180197"/>
    <lineage>
        <taxon>Bacteria</taxon>
        <taxon>Pseudomonadati</taxon>
        <taxon>Pseudomonadota</taxon>
        <taxon>Betaproteobacteria</taxon>
        <taxon>Burkholderiales</taxon>
        <taxon>Comamonadaceae</taxon>
        <taxon>Giesbergeria</taxon>
    </lineage>
</organism>
<feature type="domain" description="ProQ/FinO" evidence="3">
    <location>
        <begin position="107"/>
        <end position="197"/>
    </location>
</feature>
<evidence type="ECO:0000313" key="4">
    <source>
        <dbReference type="EMBL" id="SER71841.1"/>
    </source>
</evidence>
<accession>A0A1H9RG95</accession>
<dbReference type="OrthoDB" id="9180746at2"/>
<keyword evidence="5" id="KW-1185">Reference proteome</keyword>
<dbReference type="EMBL" id="FOGD01000013">
    <property type="protein sequence ID" value="SER71841.1"/>
    <property type="molecule type" value="Genomic_DNA"/>
</dbReference>
<dbReference type="InterPro" id="IPR036442">
    <property type="entry name" value="ProQ/FinO_sf"/>
</dbReference>
<dbReference type="SUPFAM" id="SSF48657">
    <property type="entry name" value="FinO-like"/>
    <property type="match status" value="1"/>
</dbReference>
<dbReference type="AlphaFoldDB" id="A0A1H9RG95"/>
<dbReference type="Proteomes" id="UP000199766">
    <property type="component" value="Unassembled WGS sequence"/>
</dbReference>
<keyword evidence="1" id="KW-0694">RNA-binding</keyword>
<evidence type="ECO:0000313" key="5">
    <source>
        <dbReference type="Proteomes" id="UP000199766"/>
    </source>
</evidence>
<protein>
    <submittedName>
        <fullName evidence="4">ProQ/FINO family protein</fullName>
    </submittedName>
</protein>
<dbReference type="GO" id="GO:0003723">
    <property type="term" value="F:RNA binding"/>
    <property type="evidence" value="ECO:0007669"/>
    <property type="project" value="UniProtKB-KW"/>
</dbReference>
<dbReference type="InterPro" id="IPR016103">
    <property type="entry name" value="ProQ/FinO"/>
</dbReference>
<reference evidence="4 5" key="1">
    <citation type="submission" date="2016-10" db="EMBL/GenBank/DDBJ databases">
        <authorList>
            <person name="de Groot N.N."/>
        </authorList>
    </citation>
    <scope>NUCLEOTIDE SEQUENCE [LARGE SCALE GENOMIC DNA]</scope>
    <source>
        <strain evidence="4 5">ATCC 35958</strain>
    </source>
</reference>
<sequence length="205" mass="22394">MRPTLTLKKRPAAPAPSDAAEEPPPADAAALQPAPMPTENQPKASKAAKPSAKELKEARAAANRLLGQEQYARRAAYLSKMEPIVQAHLNNQPLMRDTMVVDGVECLRPLVIGVHKTFLAQLLSLPEAQGCSNTVINDLIKAVMEAHVRKSQYMHGLLKFPHRFDLEGNPAGVVGDELRKRVQARLHKLSQKKAKHQPEADSATS</sequence>
<dbReference type="Gene3D" id="1.10.1710.10">
    <property type="entry name" value="ProQ/FinO domain"/>
    <property type="match status" value="1"/>
</dbReference>
<proteinExistence type="predicted"/>
<feature type="region of interest" description="Disordered" evidence="2">
    <location>
        <begin position="1"/>
        <end position="52"/>
    </location>
</feature>
<dbReference type="RefSeq" id="WP_091458804.1">
    <property type="nucleotide sequence ID" value="NZ_FOGD01000013.1"/>
</dbReference>
<evidence type="ECO:0000259" key="3">
    <source>
        <dbReference type="Pfam" id="PF04352"/>
    </source>
</evidence>
<dbReference type="Pfam" id="PF04352">
    <property type="entry name" value="ProQ"/>
    <property type="match status" value="1"/>
</dbReference>
<evidence type="ECO:0000256" key="2">
    <source>
        <dbReference type="SAM" id="MobiDB-lite"/>
    </source>
</evidence>
<gene>
    <name evidence="4" type="ORF">SAMN02982919_02867</name>
</gene>
<evidence type="ECO:0000256" key="1">
    <source>
        <dbReference type="ARBA" id="ARBA00022884"/>
    </source>
</evidence>
<name>A0A1H9RG95_9BURK</name>